<protein>
    <recommendedName>
        <fullName evidence="3">BNR repeat-like domain-containing protein</fullName>
    </recommendedName>
</protein>
<organism evidence="1 2">
    <name type="scientific">Terrimicrobium sacchariphilum</name>
    <dbReference type="NCBI Taxonomy" id="690879"/>
    <lineage>
        <taxon>Bacteria</taxon>
        <taxon>Pseudomonadati</taxon>
        <taxon>Verrucomicrobiota</taxon>
        <taxon>Terrimicrobiia</taxon>
        <taxon>Terrimicrobiales</taxon>
        <taxon>Terrimicrobiaceae</taxon>
        <taxon>Terrimicrobium</taxon>
    </lineage>
</organism>
<dbReference type="STRING" id="690879.TSACC_2972"/>
<proteinExistence type="predicted"/>
<evidence type="ECO:0000313" key="2">
    <source>
        <dbReference type="Proteomes" id="UP000076023"/>
    </source>
</evidence>
<dbReference type="RefSeq" id="WP_075078403.1">
    <property type="nucleotide sequence ID" value="NZ_BDCO01000002.1"/>
</dbReference>
<name>A0A146G582_TERSA</name>
<sequence length="399" mass="44352">MQQSFQKPPGTVIRHQPAVSGLFIGSPSIAILEDGTYVASHDFFGPGSREHERGGTLIHRSTDRGLTWKQAAAIEGAFWSGLFVHDGALYLMGLTCHHGLLVIRRSENGGRSWTSPVDERSGLLTPEGQYHTAPMPVIIHSGRIWRTIEDAGSGTNWGQRYNPMLISAPVGADLLDRANWTFSSMPVQSPDWLQGAFGGWLEGNAVTLDDGRMANLLRIHHPRGETAALAILNPDGHTLTFHPDRDMVELPGAATKFAVRKDPVSGAWWTLANAVPPRHAQDKDHHTQIRNTLALLRSTDLRHWEMRYIPLYHPDSARHGFQYVDWLIEGRDLVFVSRTAWEDASGGARNEHDANYLTFHRIRDFRERELTDSPANPFQPEPDTQPAAVASLQLATQAA</sequence>
<reference evidence="2" key="1">
    <citation type="journal article" date="2017" name="Genome Announc.">
        <title>Draft Genome Sequence of Terrimicrobium sacchariphilum NM-5T, a Facultative Anaerobic Soil Bacterium of the Class Spartobacteria.</title>
        <authorList>
            <person name="Qiu Y.L."/>
            <person name="Tourlousse D.M."/>
            <person name="Matsuura N."/>
            <person name="Ohashi A."/>
            <person name="Sekiguchi Y."/>
        </authorList>
    </citation>
    <scope>NUCLEOTIDE SEQUENCE [LARGE SCALE GENOMIC DNA]</scope>
    <source>
        <strain evidence="2">NM-5</strain>
    </source>
</reference>
<gene>
    <name evidence="1" type="ORF">TSACC_2972</name>
</gene>
<comment type="caution">
    <text evidence="1">The sequence shown here is derived from an EMBL/GenBank/DDBJ whole genome shotgun (WGS) entry which is preliminary data.</text>
</comment>
<dbReference type="CDD" id="cd15482">
    <property type="entry name" value="Sialidase_non-viral"/>
    <property type="match status" value="1"/>
</dbReference>
<dbReference type="InParanoid" id="A0A146G582"/>
<dbReference type="AlphaFoldDB" id="A0A146G582"/>
<evidence type="ECO:0000313" key="1">
    <source>
        <dbReference type="EMBL" id="GAT32573.1"/>
    </source>
</evidence>
<evidence type="ECO:0008006" key="3">
    <source>
        <dbReference type="Google" id="ProtNLM"/>
    </source>
</evidence>
<dbReference type="Gene3D" id="2.120.10.10">
    <property type="match status" value="1"/>
</dbReference>
<dbReference type="InterPro" id="IPR036278">
    <property type="entry name" value="Sialidase_sf"/>
</dbReference>
<keyword evidence="2" id="KW-1185">Reference proteome</keyword>
<dbReference type="EMBL" id="BDCO01000002">
    <property type="protein sequence ID" value="GAT32573.1"/>
    <property type="molecule type" value="Genomic_DNA"/>
</dbReference>
<dbReference type="Proteomes" id="UP000076023">
    <property type="component" value="Unassembled WGS sequence"/>
</dbReference>
<accession>A0A146G582</accession>
<dbReference type="SUPFAM" id="SSF50939">
    <property type="entry name" value="Sialidases"/>
    <property type="match status" value="1"/>
</dbReference>